<dbReference type="Pfam" id="PF00106">
    <property type="entry name" value="adh_short"/>
    <property type="match status" value="1"/>
</dbReference>
<dbReference type="PANTHER" id="PTHR43669">
    <property type="entry name" value="5-KETO-D-GLUCONATE 5-REDUCTASE"/>
    <property type="match status" value="1"/>
</dbReference>
<gene>
    <name evidence="4" type="ORF">CLV37_107205</name>
</gene>
<name>A0A2T0R2R4_9ACTN</name>
<evidence type="ECO:0000313" key="5">
    <source>
        <dbReference type="Proteomes" id="UP000238083"/>
    </source>
</evidence>
<comment type="caution">
    <text evidence="4">The sequence shown here is derived from an EMBL/GenBank/DDBJ whole genome shotgun (WGS) entry which is preliminary data.</text>
</comment>
<reference evidence="4 5" key="1">
    <citation type="submission" date="2018-03" db="EMBL/GenBank/DDBJ databases">
        <title>Genomic Encyclopedia of Archaeal and Bacterial Type Strains, Phase II (KMG-II): from individual species to whole genera.</title>
        <authorList>
            <person name="Goeker M."/>
        </authorList>
    </citation>
    <scope>NUCLEOTIDE SEQUENCE [LARGE SCALE GENOMIC DNA]</scope>
    <source>
        <strain evidence="4 5">DSM 19711</strain>
    </source>
</reference>
<dbReference type="OrthoDB" id="517007at2"/>
<dbReference type="Proteomes" id="UP000238083">
    <property type="component" value="Unassembled WGS sequence"/>
</dbReference>
<accession>A0A2T0R2R4</accession>
<dbReference type="EMBL" id="PVZF01000007">
    <property type="protein sequence ID" value="PRY14086.1"/>
    <property type="molecule type" value="Genomic_DNA"/>
</dbReference>
<evidence type="ECO:0000313" key="4">
    <source>
        <dbReference type="EMBL" id="PRY14086.1"/>
    </source>
</evidence>
<dbReference type="Gene3D" id="3.40.50.720">
    <property type="entry name" value="NAD(P)-binding Rossmann-like Domain"/>
    <property type="match status" value="1"/>
</dbReference>
<evidence type="ECO:0000256" key="1">
    <source>
        <dbReference type="ARBA" id="ARBA00006484"/>
    </source>
</evidence>
<evidence type="ECO:0000256" key="2">
    <source>
        <dbReference type="ARBA" id="ARBA00023002"/>
    </source>
</evidence>
<dbReference type="SMART" id="SM00822">
    <property type="entry name" value="PKS_KR"/>
    <property type="match status" value="1"/>
</dbReference>
<dbReference type="RefSeq" id="WP_106211783.1">
    <property type="nucleotide sequence ID" value="NZ_PVZF01000007.1"/>
</dbReference>
<organism evidence="4 5">
    <name type="scientific">Kineococcus rhizosphaerae</name>
    <dbReference type="NCBI Taxonomy" id="559628"/>
    <lineage>
        <taxon>Bacteria</taxon>
        <taxon>Bacillati</taxon>
        <taxon>Actinomycetota</taxon>
        <taxon>Actinomycetes</taxon>
        <taxon>Kineosporiales</taxon>
        <taxon>Kineosporiaceae</taxon>
        <taxon>Kineococcus</taxon>
    </lineage>
</organism>
<dbReference type="InterPro" id="IPR057326">
    <property type="entry name" value="KR_dom"/>
</dbReference>
<comment type="similarity">
    <text evidence="1">Belongs to the short-chain dehydrogenases/reductases (SDR) family.</text>
</comment>
<dbReference type="PROSITE" id="PS00061">
    <property type="entry name" value="ADH_SHORT"/>
    <property type="match status" value="1"/>
</dbReference>
<dbReference type="GO" id="GO:0016491">
    <property type="term" value="F:oxidoreductase activity"/>
    <property type="evidence" value="ECO:0007669"/>
    <property type="project" value="UniProtKB-KW"/>
</dbReference>
<dbReference type="AlphaFoldDB" id="A0A2T0R2R4"/>
<dbReference type="PANTHER" id="PTHR43669:SF3">
    <property type="entry name" value="ALCOHOL DEHYDROGENASE, PUTATIVE (AFU_ORTHOLOGUE AFUA_3G03445)-RELATED"/>
    <property type="match status" value="1"/>
</dbReference>
<dbReference type="InterPro" id="IPR002347">
    <property type="entry name" value="SDR_fam"/>
</dbReference>
<dbReference type="InterPro" id="IPR036291">
    <property type="entry name" value="NAD(P)-bd_dom_sf"/>
</dbReference>
<protein>
    <submittedName>
        <fullName evidence="4">NADP-dependent 3-hydroxy acid dehydrogenase YdfG</fullName>
    </submittedName>
</protein>
<keyword evidence="2" id="KW-0560">Oxidoreductase</keyword>
<dbReference type="PRINTS" id="PR00081">
    <property type="entry name" value="GDHRDH"/>
</dbReference>
<proteinExistence type="inferred from homology"/>
<dbReference type="InterPro" id="IPR020904">
    <property type="entry name" value="Sc_DH/Rdtase_CS"/>
</dbReference>
<evidence type="ECO:0000259" key="3">
    <source>
        <dbReference type="SMART" id="SM00822"/>
    </source>
</evidence>
<dbReference type="SUPFAM" id="SSF51735">
    <property type="entry name" value="NAD(P)-binding Rossmann-fold domains"/>
    <property type="match status" value="1"/>
</dbReference>
<feature type="domain" description="Ketoreductase" evidence="3">
    <location>
        <begin position="16"/>
        <end position="217"/>
    </location>
</feature>
<sequence>MTTDQTTDQTTDLTHRTAVVTGASGGIGEATARRLAAAGARVAVLGRRAAELDRVAAEIGGLAVVADVTAGPEHLADAAARVRAGLGRPDLVVANAGVMLGAPFATAQHRELSAMVATNVTGLIDTAHAFVDDLLAADGPADLVLIGSVASTNFWPGYATYSATKAAVAALGRGLRVELGPRGVRVRTLEPGMTASDLGSGMLDAEARERLAGFREAVPAIPASDVAEAVAWAAALPARVNVAELVVLPTVQG</sequence>
<keyword evidence="5" id="KW-1185">Reference proteome</keyword>